<dbReference type="GO" id="GO:0017148">
    <property type="term" value="P:negative regulation of translation"/>
    <property type="evidence" value="ECO:0007669"/>
    <property type="project" value="UniProtKB-UniRule"/>
</dbReference>
<reference evidence="3" key="2">
    <citation type="journal article" date="2021" name="PeerJ">
        <title>Extensive microbial diversity within the chicken gut microbiome revealed by metagenomics and culture.</title>
        <authorList>
            <person name="Gilroy R."/>
            <person name="Ravi A."/>
            <person name="Getino M."/>
            <person name="Pursley I."/>
            <person name="Horton D.L."/>
            <person name="Alikhan N.F."/>
            <person name="Baker D."/>
            <person name="Gharbi K."/>
            <person name="Hall N."/>
            <person name="Watson M."/>
            <person name="Adriaenssens E.M."/>
            <person name="Foster-Nyarko E."/>
            <person name="Jarju S."/>
            <person name="Secka A."/>
            <person name="Antonio M."/>
            <person name="Oren A."/>
            <person name="Chaudhuri R.R."/>
            <person name="La Ragione R."/>
            <person name="Hildebrand F."/>
            <person name="Pallen M.J."/>
        </authorList>
    </citation>
    <scope>NUCLEOTIDE SEQUENCE</scope>
    <source>
        <strain evidence="3">CHK160-1198</strain>
    </source>
</reference>
<comment type="caution">
    <text evidence="3">The sequence shown here is derived from an EMBL/GenBank/DDBJ whole genome shotgun (WGS) entry which is preliminary data.</text>
</comment>
<dbReference type="NCBIfam" id="TIGR00090">
    <property type="entry name" value="rsfS_iojap_ybeB"/>
    <property type="match status" value="1"/>
</dbReference>
<comment type="function">
    <text evidence="2">Functions as a ribosomal silencing factor. Interacts with ribosomal protein uL14 (rplN), blocking formation of intersubunit bridge B8. Prevents association of the 30S and 50S ribosomal subunits and the formation of functional ribosomes, thus repressing translation.</text>
</comment>
<comment type="subcellular location">
    <subcellularLocation>
        <location evidence="2">Cytoplasm</location>
    </subcellularLocation>
</comment>
<comment type="subunit">
    <text evidence="2">Interacts with ribosomal protein uL14 (rplN).</text>
</comment>
<comment type="similarity">
    <text evidence="1 2">Belongs to the Iojap/RsfS family.</text>
</comment>
<dbReference type="HAMAP" id="MF_01477">
    <property type="entry name" value="Iojap_RsfS"/>
    <property type="match status" value="1"/>
</dbReference>
<dbReference type="PANTHER" id="PTHR21043">
    <property type="entry name" value="IOJAP SUPERFAMILY ORTHOLOG"/>
    <property type="match status" value="1"/>
</dbReference>
<dbReference type="AlphaFoldDB" id="A0A9D1MRF0"/>
<name>A0A9D1MRF0_9FIRM</name>
<protein>
    <recommendedName>
        <fullName evidence="2">Ribosomal silencing factor RsfS</fullName>
    </recommendedName>
</protein>
<dbReference type="Gene3D" id="3.30.460.10">
    <property type="entry name" value="Beta Polymerase, domain 2"/>
    <property type="match status" value="1"/>
</dbReference>
<reference evidence="3" key="1">
    <citation type="submission" date="2020-10" db="EMBL/GenBank/DDBJ databases">
        <authorList>
            <person name="Gilroy R."/>
        </authorList>
    </citation>
    <scope>NUCLEOTIDE SEQUENCE</scope>
    <source>
        <strain evidence="3">CHK160-1198</strain>
    </source>
</reference>
<keyword evidence="2" id="KW-0963">Cytoplasm</keyword>
<evidence type="ECO:0000256" key="1">
    <source>
        <dbReference type="ARBA" id="ARBA00010574"/>
    </source>
</evidence>
<organism evidence="3 4">
    <name type="scientific">Candidatus Avacidaminococcus intestinavium</name>
    <dbReference type="NCBI Taxonomy" id="2840684"/>
    <lineage>
        <taxon>Bacteria</taxon>
        <taxon>Bacillati</taxon>
        <taxon>Bacillota</taxon>
        <taxon>Negativicutes</taxon>
        <taxon>Acidaminococcales</taxon>
        <taxon>Acidaminococcaceae</taxon>
        <taxon>Acidaminococcaceae incertae sedis</taxon>
        <taxon>Candidatus Avacidaminococcus</taxon>
    </lineage>
</organism>
<keyword evidence="2" id="KW-0810">Translation regulation</keyword>
<dbReference type="GO" id="GO:0005737">
    <property type="term" value="C:cytoplasm"/>
    <property type="evidence" value="ECO:0007669"/>
    <property type="project" value="UniProtKB-SubCell"/>
</dbReference>
<evidence type="ECO:0000256" key="2">
    <source>
        <dbReference type="HAMAP-Rule" id="MF_01477"/>
    </source>
</evidence>
<dbReference type="SUPFAM" id="SSF81301">
    <property type="entry name" value="Nucleotidyltransferase"/>
    <property type="match status" value="1"/>
</dbReference>
<dbReference type="PANTHER" id="PTHR21043:SF0">
    <property type="entry name" value="MITOCHONDRIAL ASSEMBLY OF RIBOSOMAL LARGE SUBUNIT PROTEIN 1"/>
    <property type="match status" value="1"/>
</dbReference>
<keyword evidence="2" id="KW-0678">Repressor</keyword>
<dbReference type="GO" id="GO:0043023">
    <property type="term" value="F:ribosomal large subunit binding"/>
    <property type="evidence" value="ECO:0007669"/>
    <property type="project" value="TreeGrafter"/>
</dbReference>
<evidence type="ECO:0000313" key="4">
    <source>
        <dbReference type="Proteomes" id="UP000824099"/>
    </source>
</evidence>
<proteinExistence type="inferred from homology"/>
<dbReference type="GO" id="GO:0042256">
    <property type="term" value="P:cytosolic ribosome assembly"/>
    <property type="evidence" value="ECO:0007669"/>
    <property type="project" value="UniProtKB-UniRule"/>
</dbReference>
<sequence>MQKTGWEIAKQAANVANDKKAEDILVLNMEGISPVTDYFVIASAGNGILVKAIADNIEEQLAEAGVLPLHKEGYVEGRWVLLDYGDCVVHIFLDEERNFYNLEQLWADAPSETFMENAKNERK</sequence>
<dbReference type="GO" id="GO:0090071">
    <property type="term" value="P:negative regulation of ribosome biogenesis"/>
    <property type="evidence" value="ECO:0007669"/>
    <property type="project" value="UniProtKB-UniRule"/>
</dbReference>
<dbReference type="InterPro" id="IPR043519">
    <property type="entry name" value="NT_sf"/>
</dbReference>
<dbReference type="EMBL" id="DVNI01000122">
    <property type="protein sequence ID" value="HIU64784.1"/>
    <property type="molecule type" value="Genomic_DNA"/>
</dbReference>
<dbReference type="Proteomes" id="UP000824099">
    <property type="component" value="Unassembled WGS sequence"/>
</dbReference>
<gene>
    <name evidence="2 3" type="primary">rsfS</name>
    <name evidence="3" type="ORF">IAB06_07115</name>
</gene>
<dbReference type="InterPro" id="IPR004394">
    <property type="entry name" value="Iojap/RsfS/C7orf30"/>
</dbReference>
<evidence type="ECO:0000313" key="3">
    <source>
        <dbReference type="EMBL" id="HIU64784.1"/>
    </source>
</evidence>
<dbReference type="Pfam" id="PF02410">
    <property type="entry name" value="RsfS"/>
    <property type="match status" value="1"/>
</dbReference>
<accession>A0A9D1MRF0</accession>